<comment type="caution">
    <text evidence="7">The sequence shown here is derived from an EMBL/GenBank/DDBJ whole genome shotgun (WGS) entry which is preliminary data.</text>
</comment>
<comment type="subcellular location">
    <subcellularLocation>
        <location evidence="1">Cell membrane</location>
        <topology evidence="1">Multi-pass membrane protein</topology>
    </subcellularLocation>
</comment>
<name>A0ABV6FYJ2_9GAMM</name>
<feature type="transmembrane region" description="Helical" evidence="6">
    <location>
        <begin position="6"/>
        <end position="27"/>
    </location>
</feature>
<accession>A0ABV6FYJ2</accession>
<evidence type="ECO:0000313" key="7">
    <source>
        <dbReference type="EMBL" id="MFC0266465.1"/>
    </source>
</evidence>
<dbReference type="Pfam" id="PF01810">
    <property type="entry name" value="LysE"/>
    <property type="match status" value="1"/>
</dbReference>
<dbReference type="EMBL" id="JBHLVX010000001">
    <property type="protein sequence ID" value="MFC0266465.1"/>
    <property type="molecule type" value="Genomic_DNA"/>
</dbReference>
<evidence type="ECO:0000256" key="2">
    <source>
        <dbReference type="ARBA" id="ARBA00022475"/>
    </source>
</evidence>
<keyword evidence="5 6" id="KW-0472">Membrane</keyword>
<feature type="transmembrane region" description="Helical" evidence="6">
    <location>
        <begin position="180"/>
        <end position="197"/>
    </location>
</feature>
<evidence type="ECO:0000313" key="8">
    <source>
        <dbReference type="Proteomes" id="UP001589814"/>
    </source>
</evidence>
<organism evidence="7 8">
    <name type="scientific">Kushneria aurantia</name>
    <dbReference type="NCBI Taxonomy" id="504092"/>
    <lineage>
        <taxon>Bacteria</taxon>
        <taxon>Pseudomonadati</taxon>
        <taxon>Pseudomonadota</taxon>
        <taxon>Gammaproteobacteria</taxon>
        <taxon>Oceanospirillales</taxon>
        <taxon>Halomonadaceae</taxon>
        <taxon>Kushneria</taxon>
    </lineage>
</organism>
<dbReference type="RefSeq" id="WP_019950842.1">
    <property type="nucleotide sequence ID" value="NZ_JBHLVX010000001.1"/>
</dbReference>
<dbReference type="Proteomes" id="UP001589814">
    <property type="component" value="Unassembled WGS sequence"/>
</dbReference>
<evidence type="ECO:0000256" key="4">
    <source>
        <dbReference type="ARBA" id="ARBA00022989"/>
    </source>
</evidence>
<sequence>MLEAGLAGFGLGLSLIAAIGAQNAFVLRQGVRGEYVTRVCLACALSDAVLLTLGVMGFAALTARLPALEMVLRYGGALFLLIYGARSLLAALRGGQRLDPAEGTTSARRTLAVCLALTWLNPHVYLDTLVLMGSVSSGFDEGRGAFLCGAILASFLFFFAIGHGAALLRPLLARPIAWRVLDALVGVVMGVIAVSLLRGG</sequence>
<dbReference type="PANTHER" id="PTHR30086:SF20">
    <property type="entry name" value="ARGININE EXPORTER PROTEIN ARGO-RELATED"/>
    <property type="match status" value="1"/>
</dbReference>
<feature type="transmembrane region" description="Helical" evidence="6">
    <location>
        <begin position="144"/>
        <end position="168"/>
    </location>
</feature>
<feature type="transmembrane region" description="Helical" evidence="6">
    <location>
        <begin position="39"/>
        <end position="59"/>
    </location>
</feature>
<proteinExistence type="predicted"/>
<gene>
    <name evidence="7" type="ORF">ACFFHW_00390</name>
</gene>
<evidence type="ECO:0000256" key="3">
    <source>
        <dbReference type="ARBA" id="ARBA00022692"/>
    </source>
</evidence>
<reference evidence="7 8" key="1">
    <citation type="submission" date="2024-09" db="EMBL/GenBank/DDBJ databases">
        <authorList>
            <person name="Sun Q."/>
            <person name="Mori K."/>
        </authorList>
    </citation>
    <scope>NUCLEOTIDE SEQUENCE [LARGE SCALE GENOMIC DNA]</scope>
    <source>
        <strain evidence="7 8">CCM 7415</strain>
    </source>
</reference>
<dbReference type="PANTHER" id="PTHR30086">
    <property type="entry name" value="ARGININE EXPORTER PROTEIN ARGO"/>
    <property type="match status" value="1"/>
</dbReference>
<dbReference type="InterPro" id="IPR001123">
    <property type="entry name" value="LeuE-type"/>
</dbReference>
<evidence type="ECO:0000256" key="6">
    <source>
        <dbReference type="SAM" id="Phobius"/>
    </source>
</evidence>
<keyword evidence="3 6" id="KW-0812">Transmembrane</keyword>
<keyword evidence="2" id="KW-1003">Cell membrane</keyword>
<feature type="transmembrane region" description="Helical" evidence="6">
    <location>
        <begin position="71"/>
        <end position="89"/>
    </location>
</feature>
<evidence type="ECO:0000256" key="5">
    <source>
        <dbReference type="ARBA" id="ARBA00023136"/>
    </source>
</evidence>
<protein>
    <submittedName>
        <fullName evidence="7">LysE/ArgO family amino acid transporter</fullName>
    </submittedName>
</protein>
<feature type="transmembrane region" description="Helical" evidence="6">
    <location>
        <begin position="110"/>
        <end position="132"/>
    </location>
</feature>
<keyword evidence="4 6" id="KW-1133">Transmembrane helix</keyword>
<keyword evidence="8" id="KW-1185">Reference proteome</keyword>
<evidence type="ECO:0000256" key="1">
    <source>
        <dbReference type="ARBA" id="ARBA00004651"/>
    </source>
</evidence>